<gene>
    <name evidence="1" type="ORF">MM415B03862_0009</name>
</gene>
<proteinExistence type="predicted"/>
<accession>A0A6M3LNB7</accession>
<dbReference type="EMBL" id="MT143229">
    <property type="protein sequence ID" value="QJA94408.1"/>
    <property type="molecule type" value="Genomic_DNA"/>
</dbReference>
<name>A0A6M3LNB7_9ZZZZ</name>
<evidence type="ECO:0000313" key="1">
    <source>
        <dbReference type="EMBL" id="QJA94408.1"/>
    </source>
</evidence>
<protein>
    <submittedName>
        <fullName evidence="1">Uncharacterized protein</fullName>
    </submittedName>
</protein>
<reference evidence="1" key="1">
    <citation type="submission" date="2020-03" db="EMBL/GenBank/DDBJ databases">
        <title>The deep terrestrial virosphere.</title>
        <authorList>
            <person name="Holmfeldt K."/>
            <person name="Nilsson E."/>
            <person name="Simone D."/>
            <person name="Lopez-Fernandez M."/>
            <person name="Wu X."/>
            <person name="de Brujin I."/>
            <person name="Lundin D."/>
            <person name="Andersson A."/>
            <person name="Bertilsson S."/>
            <person name="Dopson M."/>
        </authorList>
    </citation>
    <scope>NUCLEOTIDE SEQUENCE</scope>
    <source>
        <strain evidence="1">MM415B03862</strain>
    </source>
</reference>
<dbReference type="AlphaFoldDB" id="A0A6M3LNB7"/>
<organism evidence="1">
    <name type="scientific">viral metagenome</name>
    <dbReference type="NCBI Taxonomy" id="1070528"/>
    <lineage>
        <taxon>unclassified sequences</taxon>
        <taxon>metagenomes</taxon>
        <taxon>organismal metagenomes</taxon>
    </lineage>
</organism>
<sequence length="196" mass="23111">MPTGYTANIEKGITFKEFALGCARAFNACFGMRDEPADKPIPKEFKASTYYEERLKEIRKRLEEVKIMSINDANLEAKKEYADKVEYNQETIGEYNKLREKYTSMLQQVKAWTPPSAEHTEFKNFMKEQIETSIKGDCNTSYYIENAPKLLTGEQWKEKEIKDILWNLDYYSKEDIKEKDRIAGRNLWTKQLRESL</sequence>